<dbReference type="SUPFAM" id="SSF48576">
    <property type="entry name" value="Terpenoid synthases"/>
    <property type="match status" value="1"/>
</dbReference>
<dbReference type="OrthoDB" id="658381at2"/>
<evidence type="ECO:0008006" key="3">
    <source>
        <dbReference type="Google" id="ProtNLM"/>
    </source>
</evidence>
<organism evidence="1 2">
    <name type="scientific">Thermoflavifilum aggregans</name>
    <dbReference type="NCBI Taxonomy" id="454188"/>
    <lineage>
        <taxon>Bacteria</taxon>
        <taxon>Pseudomonadati</taxon>
        <taxon>Bacteroidota</taxon>
        <taxon>Chitinophagia</taxon>
        <taxon>Chitinophagales</taxon>
        <taxon>Chitinophagaceae</taxon>
        <taxon>Thermoflavifilum</taxon>
    </lineage>
</organism>
<dbReference type="RefSeq" id="WP_100314826.1">
    <property type="nucleotide sequence ID" value="NZ_PGFG01000001.1"/>
</dbReference>
<evidence type="ECO:0000313" key="1">
    <source>
        <dbReference type="EMBL" id="PJJ76326.1"/>
    </source>
</evidence>
<dbReference type="CDD" id="cd00385">
    <property type="entry name" value="Isoprenoid_Biosyn_C1"/>
    <property type="match status" value="1"/>
</dbReference>
<accession>A0A2M9CWM0</accession>
<gene>
    <name evidence="1" type="ORF">BXY57_1936</name>
</gene>
<dbReference type="EMBL" id="PGFG01000001">
    <property type="protein sequence ID" value="PJJ76326.1"/>
    <property type="molecule type" value="Genomic_DNA"/>
</dbReference>
<keyword evidence="2" id="KW-1185">Reference proteome</keyword>
<dbReference type="AlphaFoldDB" id="A0A2M9CWM0"/>
<comment type="caution">
    <text evidence="1">The sequence shown here is derived from an EMBL/GenBank/DDBJ whole genome shotgun (WGS) entry which is preliminary data.</text>
</comment>
<reference evidence="1 2" key="1">
    <citation type="submission" date="2017-11" db="EMBL/GenBank/DDBJ databases">
        <title>Genomic Encyclopedia of Archaeal and Bacterial Type Strains, Phase II (KMG-II): From Individual Species to Whole Genera.</title>
        <authorList>
            <person name="Goeker M."/>
        </authorList>
    </citation>
    <scope>NUCLEOTIDE SEQUENCE [LARGE SCALE GENOMIC DNA]</scope>
    <source>
        <strain evidence="1 2">DSM 27268</strain>
    </source>
</reference>
<dbReference type="InterPro" id="IPR008949">
    <property type="entry name" value="Isoprenoid_synthase_dom_sf"/>
</dbReference>
<name>A0A2M9CWM0_9BACT</name>
<proteinExistence type="predicted"/>
<protein>
    <recommendedName>
        <fullName evidence="3">Terpene synthase</fullName>
    </recommendedName>
</protein>
<sequence length="339" mass="40159">MTDILHIRFLTRLLIKAWGIIRKRKIETLRARKYLWHIEQQKARQFAPEIFEKIAVSYGIYEPVVVEGFCRLHGRKASAAEKKRFVYYFICSSLFDYFVDDVHIPFDQIAMLSFKPEEATCTTFEEEVFLDAHRWLRKQVNDIQGYEICSRALFAAQQQSSLQFNQDLSISAVLDITFRKGGYAVQLGSYYLDEEVLETERKIWYQLGVLIQLTNDLYDVWKDAPQQIRSSVLAVQDMHQFARIFHEKVETLWQLIKQHPARESAKQNFLFHIAGTLSFGYIAMDQLIRLQGNQDHLPAYDSAHRKDWIIDMEKIENLKLWLKTTRKLYYQGLEKINYH</sequence>
<evidence type="ECO:0000313" key="2">
    <source>
        <dbReference type="Proteomes" id="UP000230000"/>
    </source>
</evidence>
<dbReference type="Proteomes" id="UP000230000">
    <property type="component" value="Unassembled WGS sequence"/>
</dbReference>